<dbReference type="GO" id="GO:0030246">
    <property type="term" value="F:carbohydrate binding"/>
    <property type="evidence" value="ECO:0007669"/>
    <property type="project" value="InterPro"/>
</dbReference>
<name>A0A381FJP0_9FLAO</name>
<dbReference type="SUPFAM" id="SSF49452">
    <property type="entry name" value="Starch-binding domain-like"/>
    <property type="match status" value="1"/>
</dbReference>
<accession>A0A381FJP0</accession>
<protein>
    <submittedName>
        <fullName evidence="1">Uncharacterized protein</fullName>
    </submittedName>
</protein>
<gene>
    <name evidence="1" type="ORF">NCTC13532_02331</name>
</gene>
<dbReference type="EMBL" id="UFVR01000004">
    <property type="protein sequence ID" value="SUX46776.1"/>
    <property type="molecule type" value="Genomic_DNA"/>
</dbReference>
<dbReference type="AlphaFoldDB" id="A0A381FJP0"/>
<organism evidence="1 2">
    <name type="scientific">Chryseobacterium indoltheticum</name>
    <dbReference type="NCBI Taxonomy" id="254"/>
    <lineage>
        <taxon>Bacteria</taxon>
        <taxon>Pseudomonadati</taxon>
        <taxon>Bacteroidota</taxon>
        <taxon>Flavobacteriia</taxon>
        <taxon>Flavobacteriales</taxon>
        <taxon>Weeksellaceae</taxon>
        <taxon>Chryseobacterium group</taxon>
        <taxon>Chryseobacterium</taxon>
    </lineage>
</organism>
<reference evidence="1 2" key="1">
    <citation type="submission" date="2018-06" db="EMBL/GenBank/DDBJ databases">
        <authorList>
            <consortium name="Pathogen Informatics"/>
            <person name="Doyle S."/>
        </authorList>
    </citation>
    <scope>NUCLEOTIDE SEQUENCE [LARGE SCALE GENOMIC DNA]</scope>
    <source>
        <strain evidence="1 2">NCTC13532</strain>
    </source>
</reference>
<proteinExistence type="predicted"/>
<evidence type="ECO:0000313" key="2">
    <source>
        <dbReference type="Proteomes" id="UP000254282"/>
    </source>
</evidence>
<dbReference type="Proteomes" id="UP000254282">
    <property type="component" value="Unassembled WGS sequence"/>
</dbReference>
<sequence>MKLYFNIEYHTKPGEKLELIIDEKDSAARSYVMFHTQNGLWKCEVDFFSKSIAYKYRLTDDSGNILREEFVLHRLGFPHNYKEFLIFDEWNNKNFPENYLNNKILRNKLSQFSPRKLSVLKKHTHLFRIEAPIYNPDWGNCFNRKYAFIRQLGL</sequence>
<dbReference type="InterPro" id="IPR013784">
    <property type="entry name" value="Carb-bd-like_fold"/>
</dbReference>
<dbReference type="RefSeq" id="WP_228428789.1">
    <property type="nucleotide sequence ID" value="NZ_UFVR01000004.1"/>
</dbReference>
<evidence type="ECO:0000313" key="1">
    <source>
        <dbReference type="EMBL" id="SUX46776.1"/>
    </source>
</evidence>